<reference evidence="1" key="1">
    <citation type="submission" date="2022-09" db="EMBL/GenBank/DDBJ databases">
        <title>Complete genome sequence of Rossellomorea vietnamensis strain RL-WG62, a newly isolated PGPR with the potential for plant salinity stress alleviation.</title>
        <authorList>
            <person name="Ren L."/>
            <person name="Wang G."/>
            <person name="Hu H."/>
        </authorList>
    </citation>
    <scope>NUCLEOTIDE SEQUENCE</scope>
    <source>
        <strain evidence="1">RL-WG62</strain>
    </source>
</reference>
<evidence type="ECO:0000313" key="1">
    <source>
        <dbReference type="EMBL" id="UXH44446.1"/>
    </source>
</evidence>
<evidence type="ECO:0000313" key="2">
    <source>
        <dbReference type="Proteomes" id="UP001064027"/>
    </source>
</evidence>
<organism evidence="1 2">
    <name type="scientific">Rossellomorea vietnamensis</name>
    <dbReference type="NCBI Taxonomy" id="218284"/>
    <lineage>
        <taxon>Bacteria</taxon>
        <taxon>Bacillati</taxon>
        <taxon>Bacillota</taxon>
        <taxon>Bacilli</taxon>
        <taxon>Bacillales</taxon>
        <taxon>Bacillaceae</taxon>
        <taxon>Rossellomorea</taxon>
    </lineage>
</organism>
<protein>
    <submittedName>
        <fullName evidence="1">Uncharacterized protein</fullName>
    </submittedName>
</protein>
<name>A0ACD4C7P3_9BACI</name>
<gene>
    <name evidence="1" type="ORF">N5C46_22990</name>
</gene>
<keyword evidence="2" id="KW-1185">Reference proteome</keyword>
<dbReference type="Proteomes" id="UP001064027">
    <property type="component" value="Chromosome"/>
</dbReference>
<proteinExistence type="predicted"/>
<dbReference type="EMBL" id="CP104558">
    <property type="protein sequence ID" value="UXH44446.1"/>
    <property type="molecule type" value="Genomic_DNA"/>
</dbReference>
<accession>A0ACD4C7P3</accession>
<sequence>MDIPSEFSKVISNEVKKINLYSLPQYTWLVLLYYLSINAIWNWVQVIDSKVDIMPKQVIDLNNIIFITLKTWVPFVLFLGIAFLISGICLGVIKFLPFLEDERFSWHGAYGIVIGMWLVIICLSFQTYLNFPIMFPFIIPMLYIVIDLIRKKVGKALYY</sequence>